<comment type="caution">
    <text evidence="5">The sequence shown here is derived from an EMBL/GenBank/DDBJ whole genome shotgun (WGS) entry which is preliminary data.</text>
</comment>
<keyword evidence="1" id="KW-0479">Metal-binding</keyword>
<sequence length="321" mass="35327">MPGRFSCEVPASHCPPSCSWGDPSLDRRRPTLAQTQSLRRSVTSLAIAGERMAMRRVASSSSSTLRVVIISARGLPNCDFNRFDPQADKSDPFCICEIKGKPGGKITTPVIDDCLTPVWNFESRIKDFAGGDSLVFTVLDKDDFKKDDLLGMAKLTIADLYPRGFDGELPLNDAPDCKAFLRVKVTEESVEQMAELMAVLGPRYKTMPQAQRSELVTRWSEESLLRRRLRRDAELRETAAATRDKVQPSSSKGRLGSRSLSDTALVPWSRARPGGSHSVVGPGQVPDAYSHRLAIKPLVIDLGSTWRHPAIHPGAKPLLYG</sequence>
<accession>A0A813D3R6</accession>
<evidence type="ECO:0000256" key="1">
    <source>
        <dbReference type="ARBA" id="ARBA00022723"/>
    </source>
</evidence>
<evidence type="ECO:0000313" key="6">
    <source>
        <dbReference type="EMBL" id="CAE8715906.1"/>
    </source>
</evidence>
<dbReference type="GO" id="GO:0046872">
    <property type="term" value="F:metal ion binding"/>
    <property type="evidence" value="ECO:0007669"/>
    <property type="project" value="UniProtKB-KW"/>
</dbReference>
<feature type="compositionally biased region" description="Low complexity" evidence="3">
    <location>
        <begin position="249"/>
        <end position="260"/>
    </location>
</feature>
<name>A0A813D3R6_POLGL</name>
<dbReference type="InterPro" id="IPR035892">
    <property type="entry name" value="C2_domain_sf"/>
</dbReference>
<keyword evidence="2" id="KW-0106">Calcium</keyword>
<dbReference type="Proteomes" id="UP000654075">
    <property type="component" value="Unassembled WGS sequence"/>
</dbReference>
<feature type="compositionally biased region" description="Basic and acidic residues" evidence="3">
    <location>
        <begin position="236"/>
        <end position="246"/>
    </location>
</feature>
<dbReference type="EMBL" id="CAJNNV010000075">
    <property type="protein sequence ID" value="CAE8581347.1"/>
    <property type="molecule type" value="Genomic_DNA"/>
</dbReference>
<evidence type="ECO:0000259" key="4">
    <source>
        <dbReference type="PROSITE" id="PS50004"/>
    </source>
</evidence>
<evidence type="ECO:0000313" key="7">
    <source>
        <dbReference type="Proteomes" id="UP000654075"/>
    </source>
</evidence>
<dbReference type="SMART" id="SM00239">
    <property type="entry name" value="C2"/>
    <property type="match status" value="1"/>
</dbReference>
<dbReference type="EMBL" id="CAJNNW010032880">
    <property type="protein sequence ID" value="CAE8715906.1"/>
    <property type="molecule type" value="Genomic_DNA"/>
</dbReference>
<dbReference type="CDD" id="cd00030">
    <property type="entry name" value="C2"/>
    <property type="match status" value="1"/>
</dbReference>
<keyword evidence="7" id="KW-1185">Reference proteome</keyword>
<feature type="region of interest" description="Disordered" evidence="3">
    <location>
        <begin position="236"/>
        <end position="260"/>
    </location>
</feature>
<dbReference type="Pfam" id="PF00168">
    <property type="entry name" value="C2"/>
    <property type="match status" value="1"/>
</dbReference>
<feature type="domain" description="C2" evidence="4">
    <location>
        <begin position="46"/>
        <end position="171"/>
    </location>
</feature>
<dbReference type="AlphaFoldDB" id="A0A813D3R6"/>
<dbReference type="PROSITE" id="PS50004">
    <property type="entry name" value="C2"/>
    <property type="match status" value="1"/>
</dbReference>
<dbReference type="Proteomes" id="UP000626109">
    <property type="component" value="Unassembled WGS sequence"/>
</dbReference>
<proteinExistence type="predicted"/>
<reference evidence="5" key="1">
    <citation type="submission" date="2021-02" db="EMBL/GenBank/DDBJ databases">
        <authorList>
            <person name="Dougan E. K."/>
            <person name="Rhodes N."/>
            <person name="Thang M."/>
            <person name="Chan C."/>
        </authorList>
    </citation>
    <scope>NUCLEOTIDE SEQUENCE</scope>
</reference>
<dbReference type="InterPro" id="IPR000008">
    <property type="entry name" value="C2_dom"/>
</dbReference>
<organism evidence="5 7">
    <name type="scientific">Polarella glacialis</name>
    <name type="common">Dinoflagellate</name>
    <dbReference type="NCBI Taxonomy" id="89957"/>
    <lineage>
        <taxon>Eukaryota</taxon>
        <taxon>Sar</taxon>
        <taxon>Alveolata</taxon>
        <taxon>Dinophyceae</taxon>
        <taxon>Suessiales</taxon>
        <taxon>Suessiaceae</taxon>
        <taxon>Polarella</taxon>
    </lineage>
</organism>
<protein>
    <recommendedName>
        <fullName evidence="4">C2 domain-containing protein</fullName>
    </recommendedName>
</protein>
<gene>
    <name evidence="5" type="ORF">PGLA1383_LOCUS374</name>
    <name evidence="6" type="ORF">PGLA2088_LOCUS38832</name>
</gene>
<evidence type="ECO:0000313" key="5">
    <source>
        <dbReference type="EMBL" id="CAE8581347.1"/>
    </source>
</evidence>
<dbReference type="SUPFAM" id="SSF49562">
    <property type="entry name" value="C2 domain (Calcium/lipid-binding domain, CaLB)"/>
    <property type="match status" value="1"/>
</dbReference>
<evidence type="ECO:0000256" key="3">
    <source>
        <dbReference type="SAM" id="MobiDB-lite"/>
    </source>
</evidence>
<evidence type="ECO:0000256" key="2">
    <source>
        <dbReference type="ARBA" id="ARBA00022837"/>
    </source>
</evidence>
<dbReference type="PANTHER" id="PTHR45911">
    <property type="entry name" value="C2 DOMAIN-CONTAINING PROTEIN"/>
    <property type="match status" value="1"/>
</dbReference>
<dbReference type="Gene3D" id="2.60.40.150">
    <property type="entry name" value="C2 domain"/>
    <property type="match status" value="1"/>
</dbReference>